<comment type="caution">
    <text evidence="1">The sequence shown here is derived from an EMBL/GenBank/DDBJ whole genome shotgun (WGS) entry which is preliminary data.</text>
</comment>
<sequence>MDRLQFEFTMIASNDGKTNVLSITSISTEEGKYYVLPDELKPLPPRKSAPRISCIVSTENGFLRCVGKMMDSASMMHELHMWRSE</sequence>
<dbReference type="AlphaFoldDB" id="A0A4C1U7V3"/>
<name>A0A4C1U7V3_EUMVA</name>
<protein>
    <submittedName>
        <fullName evidence="1">Uncharacterized protein</fullName>
    </submittedName>
</protein>
<dbReference type="EMBL" id="BGZK01000140">
    <property type="protein sequence ID" value="GBP22472.1"/>
    <property type="molecule type" value="Genomic_DNA"/>
</dbReference>
<keyword evidence="2" id="KW-1185">Reference proteome</keyword>
<dbReference type="Proteomes" id="UP000299102">
    <property type="component" value="Unassembled WGS sequence"/>
</dbReference>
<gene>
    <name evidence="1" type="ORF">EVAR_78648_1</name>
</gene>
<evidence type="ECO:0000313" key="2">
    <source>
        <dbReference type="Proteomes" id="UP000299102"/>
    </source>
</evidence>
<accession>A0A4C1U7V3</accession>
<proteinExistence type="predicted"/>
<evidence type="ECO:0000313" key="1">
    <source>
        <dbReference type="EMBL" id="GBP22472.1"/>
    </source>
</evidence>
<dbReference type="OrthoDB" id="7693420at2759"/>
<reference evidence="1 2" key="1">
    <citation type="journal article" date="2019" name="Commun. Biol.">
        <title>The bagworm genome reveals a unique fibroin gene that provides high tensile strength.</title>
        <authorList>
            <person name="Kono N."/>
            <person name="Nakamura H."/>
            <person name="Ohtoshi R."/>
            <person name="Tomita M."/>
            <person name="Numata K."/>
            <person name="Arakawa K."/>
        </authorList>
    </citation>
    <scope>NUCLEOTIDE SEQUENCE [LARGE SCALE GENOMIC DNA]</scope>
</reference>
<organism evidence="1 2">
    <name type="scientific">Eumeta variegata</name>
    <name type="common">Bagworm moth</name>
    <name type="synonym">Eumeta japonica</name>
    <dbReference type="NCBI Taxonomy" id="151549"/>
    <lineage>
        <taxon>Eukaryota</taxon>
        <taxon>Metazoa</taxon>
        <taxon>Ecdysozoa</taxon>
        <taxon>Arthropoda</taxon>
        <taxon>Hexapoda</taxon>
        <taxon>Insecta</taxon>
        <taxon>Pterygota</taxon>
        <taxon>Neoptera</taxon>
        <taxon>Endopterygota</taxon>
        <taxon>Lepidoptera</taxon>
        <taxon>Glossata</taxon>
        <taxon>Ditrysia</taxon>
        <taxon>Tineoidea</taxon>
        <taxon>Psychidae</taxon>
        <taxon>Oiketicinae</taxon>
        <taxon>Eumeta</taxon>
    </lineage>
</organism>